<keyword evidence="2" id="KW-1185">Reference proteome</keyword>
<evidence type="ECO:0008006" key="3">
    <source>
        <dbReference type="Google" id="ProtNLM"/>
    </source>
</evidence>
<dbReference type="Proteomes" id="UP000744555">
    <property type="component" value="Unassembled WGS sequence"/>
</dbReference>
<evidence type="ECO:0000313" key="1">
    <source>
        <dbReference type="EMBL" id="MBC9249892.1"/>
    </source>
</evidence>
<reference evidence="1 2" key="1">
    <citation type="submission" date="2016-06" db="EMBL/GenBank/DDBJ databases">
        <authorList>
            <person name="Ramos C."/>
            <person name="Pintado A."/>
            <person name="Crespo-Gomez J.I."/>
        </authorList>
    </citation>
    <scope>NUCLEOTIDE SEQUENCE [LARGE SCALE GENOMIC DNA]</scope>
    <source>
        <strain evidence="1 2">AVO110</strain>
    </source>
</reference>
<gene>
    <name evidence="1" type="ORF">A9179_06345</name>
</gene>
<evidence type="ECO:0000313" key="2">
    <source>
        <dbReference type="Proteomes" id="UP000744555"/>
    </source>
</evidence>
<name>A0ABR7RYR4_AQUAC</name>
<dbReference type="Pfam" id="PF14375">
    <property type="entry name" value="Cys_rich_CWC"/>
    <property type="match status" value="1"/>
</dbReference>
<dbReference type="RefSeq" id="WP_187805004.1">
    <property type="nucleotide sequence ID" value="NZ_LZEU01000001.1"/>
</dbReference>
<dbReference type="EMBL" id="LZEU01000001">
    <property type="protein sequence ID" value="MBC9249892.1"/>
    <property type="molecule type" value="Genomic_DNA"/>
</dbReference>
<comment type="caution">
    <text evidence="1">The sequence shown here is derived from an EMBL/GenBank/DDBJ whole genome shotgun (WGS) entry which is preliminary data.</text>
</comment>
<dbReference type="InterPro" id="IPR032720">
    <property type="entry name" value="Cys_rich_CWC"/>
</dbReference>
<accession>A0ABR7RYR4</accession>
<organism evidence="1 2">
    <name type="scientific">Aquipseudomonas alcaligenes</name>
    <name type="common">Pseudomonas alcaligenes</name>
    <dbReference type="NCBI Taxonomy" id="43263"/>
    <lineage>
        <taxon>Bacteria</taxon>
        <taxon>Pseudomonadati</taxon>
        <taxon>Pseudomonadota</taxon>
        <taxon>Gammaproteobacteria</taxon>
        <taxon>Pseudomonadales</taxon>
        <taxon>Pseudomonadaceae</taxon>
        <taxon>Aquipseudomonas</taxon>
    </lineage>
</organism>
<proteinExistence type="predicted"/>
<protein>
    <recommendedName>
        <fullName evidence="3">Cysteine-rich CWC</fullName>
    </recommendedName>
</protein>
<sequence>MSDATRCPRCGQLNHCAQAGQDAPVQDCWCFHTPLAPGALDELPAEWREQSCLCPNCLRALAEHGQPE</sequence>